<name>A0A0V0H4E8_SOLCH</name>
<reference evidence="2" key="1">
    <citation type="submission" date="2015-12" db="EMBL/GenBank/DDBJ databases">
        <title>Gene expression during late stages of embryo sac development: a critical building block for successful pollen-pistil interactions.</title>
        <authorList>
            <person name="Liu Y."/>
            <person name="Joly V."/>
            <person name="Sabar M."/>
            <person name="Matton D.P."/>
        </authorList>
    </citation>
    <scope>NUCLEOTIDE SEQUENCE</scope>
</reference>
<keyword evidence="1" id="KW-1133">Transmembrane helix</keyword>
<evidence type="ECO:0000313" key="2">
    <source>
        <dbReference type="EMBL" id="JAP14624.1"/>
    </source>
</evidence>
<dbReference type="EMBL" id="GEDG01026306">
    <property type="protein sequence ID" value="JAP14624.1"/>
    <property type="molecule type" value="Transcribed_RNA"/>
</dbReference>
<keyword evidence="1" id="KW-0812">Transmembrane</keyword>
<evidence type="ECO:0000256" key="1">
    <source>
        <dbReference type="SAM" id="Phobius"/>
    </source>
</evidence>
<accession>A0A0V0H4E8</accession>
<sequence length="71" mass="8488">MKHIRFSIGGMLLNPFYCKKHNIQSFAVYCALKKKKLLFMSIYFLLKFNNCLFAMTYFLRFSLLILSYAMI</sequence>
<proteinExistence type="predicted"/>
<organism evidence="2">
    <name type="scientific">Solanum chacoense</name>
    <name type="common">Chaco potato</name>
    <dbReference type="NCBI Taxonomy" id="4108"/>
    <lineage>
        <taxon>Eukaryota</taxon>
        <taxon>Viridiplantae</taxon>
        <taxon>Streptophyta</taxon>
        <taxon>Embryophyta</taxon>
        <taxon>Tracheophyta</taxon>
        <taxon>Spermatophyta</taxon>
        <taxon>Magnoliopsida</taxon>
        <taxon>eudicotyledons</taxon>
        <taxon>Gunneridae</taxon>
        <taxon>Pentapetalae</taxon>
        <taxon>asterids</taxon>
        <taxon>lamiids</taxon>
        <taxon>Solanales</taxon>
        <taxon>Solanaceae</taxon>
        <taxon>Solanoideae</taxon>
        <taxon>Solaneae</taxon>
        <taxon>Solanum</taxon>
    </lineage>
</organism>
<feature type="transmembrane region" description="Helical" evidence="1">
    <location>
        <begin position="42"/>
        <end position="69"/>
    </location>
</feature>
<dbReference type="AlphaFoldDB" id="A0A0V0H4E8"/>
<protein>
    <submittedName>
        <fullName evidence="2">Putative ovule protein</fullName>
    </submittedName>
</protein>
<keyword evidence="1" id="KW-0472">Membrane</keyword>